<reference evidence="2 3" key="1">
    <citation type="submission" date="2023-10" db="EMBL/GenBank/DDBJ databases">
        <title>Novel methanotroph of the genus Methylocapsa from a subarctic wetland.</title>
        <authorList>
            <person name="Belova S.E."/>
            <person name="Oshkin I.Y."/>
            <person name="Miroshnikov K."/>
            <person name="Dedysh S.N."/>
        </authorList>
    </citation>
    <scope>NUCLEOTIDE SEQUENCE [LARGE SCALE GENOMIC DNA]</scope>
    <source>
        <strain evidence="2 3">RX1</strain>
    </source>
</reference>
<keyword evidence="3" id="KW-1185">Reference proteome</keyword>
<accession>A0ABZ0HTX1</accession>
<evidence type="ECO:0000256" key="1">
    <source>
        <dbReference type="SAM" id="MobiDB-lite"/>
    </source>
</evidence>
<feature type="region of interest" description="Disordered" evidence="1">
    <location>
        <begin position="1"/>
        <end position="22"/>
    </location>
</feature>
<dbReference type="EMBL" id="CP136862">
    <property type="protein sequence ID" value="WOJ89854.1"/>
    <property type="molecule type" value="Genomic_DNA"/>
</dbReference>
<name>A0ABZ0HTX1_9HYPH</name>
<gene>
    <name evidence="2" type="ORF">RZS28_00625</name>
</gene>
<evidence type="ECO:0000313" key="2">
    <source>
        <dbReference type="EMBL" id="WOJ89854.1"/>
    </source>
</evidence>
<dbReference type="RefSeq" id="WP_407339300.1">
    <property type="nucleotide sequence ID" value="NZ_CP136862.1"/>
</dbReference>
<evidence type="ECO:0000313" key="3">
    <source>
        <dbReference type="Proteomes" id="UP001626536"/>
    </source>
</evidence>
<dbReference type="Proteomes" id="UP001626536">
    <property type="component" value="Chromosome"/>
</dbReference>
<organism evidence="2 3">
    <name type="scientific">Methylocapsa polymorpha</name>
    <dbReference type="NCBI Taxonomy" id="3080828"/>
    <lineage>
        <taxon>Bacteria</taxon>
        <taxon>Pseudomonadati</taxon>
        <taxon>Pseudomonadota</taxon>
        <taxon>Alphaproteobacteria</taxon>
        <taxon>Hyphomicrobiales</taxon>
        <taxon>Beijerinckiaceae</taxon>
        <taxon>Methylocapsa</taxon>
    </lineage>
</organism>
<proteinExistence type="predicted"/>
<sequence length="266" mass="29138">MSNVTYISHDSDEPPESVKVNTKGLPPARSLLARFVAWKAALEAELDLLRKGRSDLAEHIDRLECVEAKHREDKTATSLSVLEKIRAGLPYAIVAPSPSENTSELPIAREALAALDVEIGEKDLHLDQVAAKIAQHAKAAVREHAKALGDAYNVTLATLRDQTAQLAALSRLTGHGHGDKLVAEVIGFDIAGHPRDRLPMRIEELAIAAARKQWSSLAARWQADPRAAAELKFEGHDAAPREEVVYDRLSPLERQIVDIEFARKGN</sequence>
<protein>
    <submittedName>
        <fullName evidence="2">Uncharacterized protein</fullName>
    </submittedName>
</protein>